<protein>
    <recommendedName>
        <fullName evidence="11">RING-type domain-containing protein</fullName>
    </recommendedName>
</protein>
<dbReference type="SMART" id="SM00504">
    <property type="entry name" value="Ubox"/>
    <property type="match status" value="1"/>
</dbReference>
<dbReference type="PROSITE" id="PS50145">
    <property type="entry name" value="ZF_TRAF"/>
    <property type="match status" value="1"/>
</dbReference>
<evidence type="ECO:0000259" key="7">
    <source>
        <dbReference type="PROSITE" id="PS50089"/>
    </source>
</evidence>
<dbReference type="PROSITE" id="PS00518">
    <property type="entry name" value="ZF_RING_1"/>
    <property type="match status" value="1"/>
</dbReference>
<keyword evidence="3 4" id="KW-0862">Zinc</keyword>
<dbReference type="InterPro" id="IPR001841">
    <property type="entry name" value="Znf_RING"/>
</dbReference>
<dbReference type="InterPro" id="IPR003613">
    <property type="entry name" value="Ubox_domain"/>
</dbReference>
<evidence type="ECO:0008006" key="11">
    <source>
        <dbReference type="Google" id="ProtNLM"/>
    </source>
</evidence>
<dbReference type="SUPFAM" id="SSF49599">
    <property type="entry name" value="TRAF domain-like"/>
    <property type="match status" value="2"/>
</dbReference>
<accession>A0A4S8MJN8</accession>
<feature type="zinc finger region" description="TRAF-type" evidence="4">
    <location>
        <begin position="101"/>
        <end position="152"/>
    </location>
</feature>
<feature type="region of interest" description="Disordered" evidence="6">
    <location>
        <begin position="280"/>
        <end position="313"/>
    </location>
</feature>
<dbReference type="InterPro" id="IPR001293">
    <property type="entry name" value="Znf_TRAF"/>
</dbReference>
<evidence type="ECO:0000256" key="2">
    <source>
        <dbReference type="ARBA" id="ARBA00022771"/>
    </source>
</evidence>
<dbReference type="GO" id="GO:0004842">
    <property type="term" value="F:ubiquitin-protein transferase activity"/>
    <property type="evidence" value="ECO:0007669"/>
    <property type="project" value="InterPro"/>
</dbReference>
<dbReference type="OrthoDB" id="1630758at2759"/>
<evidence type="ECO:0000256" key="3">
    <source>
        <dbReference type="ARBA" id="ARBA00022833"/>
    </source>
</evidence>
<dbReference type="SMART" id="SM00184">
    <property type="entry name" value="RING"/>
    <property type="match status" value="1"/>
</dbReference>
<feature type="coiled-coil region" evidence="5">
    <location>
        <begin position="231"/>
        <end position="265"/>
    </location>
</feature>
<gene>
    <name evidence="9" type="ORF">K435DRAFT_717241</name>
</gene>
<evidence type="ECO:0000256" key="1">
    <source>
        <dbReference type="ARBA" id="ARBA00022723"/>
    </source>
</evidence>
<evidence type="ECO:0000259" key="8">
    <source>
        <dbReference type="PROSITE" id="PS50145"/>
    </source>
</evidence>
<keyword evidence="2 4" id="KW-0863">Zinc-finger</keyword>
<evidence type="ECO:0000256" key="6">
    <source>
        <dbReference type="SAM" id="MobiDB-lite"/>
    </source>
</evidence>
<dbReference type="AlphaFoldDB" id="A0A4S8MJN8"/>
<dbReference type="SUPFAM" id="SSF57850">
    <property type="entry name" value="RING/U-box"/>
    <property type="match status" value="1"/>
</dbReference>
<keyword evidence="1 4" id="KW-0479">Metal-binding</keyword>
<feature type="domain" description="TRAF-type" evidence="8">
    <location>
        <begin position="101"/>
        <end position="152"/>
    </location>
</feature>
<proteinExistence type="predicted"/>
<dbReference type="EMBL" id="ML179077">
    <property type="protein sequence ID" value="THV02404.1"/>
    <property type="molecule type" value="Genomic_DNA"/>
</dbReference>
<reference evidence="9 10" key="1">
    <citation type="journal article" date="2019" name="Nat. Ecol. Evol.">
        <title>Megaphylogeny resolves global patterns of mushroom evolution.</title>
        <authorList>
            <person name="Varga T."/>
            <person name="Krizsan K."/>
            <person name="Foldi C."/>
            <person name="Dima B."/>
            <person name="Sanchez-Garcia M."/>
            <person name="Sanchez-Ramirez S."/>
            <person name="Szollosi G.J."/>
            <person name="Szarkandi J.G."/>
            <person name="Papp V."/>
            <person name="Albert L."/>
            <person name="Andreopoulos W."/>
            <person name="Angelini C."/>
            <person name="Antonin V."/>
            <person name="Barry K.W."/>
            <person name="Bougher N.L."/>
            <person name="Buchanan P."/>
            <person name="Buyck B."/>
            <person name="Bense V."/>
            <person name="Catcheside P."/>
            <person name="Chovatia M."/>
            <person name="Cooper J."/>
            <person name="Damon W."/>
            <person name="Desjardin D."/>
            <person name="Finy P."/>
            <person name="Geml J."/>
            <person name="Haridas S."/>
            <person name="Hughes K."/>
            <person name="Justo A."/>
            <person name="Karasinski D."/>
            <person name="Kautmanova I."/>
            <person name="Kiss B."/>
            <person name="Kocsube S."/>
            <person name="Kotiranta H."/>
            <person name="LaButti K.M."/>
            <person name="Lechner B.E."/>
            <person name="Liimatainen K."/>
            <person name="Lipzen A."/>
            <person name="Lukacs Z."/>
            <person name="Mihaltcheva S."/>
            <person name="Morgado L.N."/>
            <person name="Niskanen T."/>
            <person name="Noordeloos M.E."/>
            <person name="Ohm R.A."/>
            <person name="Ortiz-Santana B."/>
            <person name="Ovrebo C."/>
            <person name="Racz N."/>
            <person name="Riley R."/>
            <person name="Savchenko A."/>
            <person name="Shiryaev A."/>
            <person name="Soop K."/>
            <person name="Spirin V."/>
            <person name="Szebenyi C."/>
            <person name="Tomsovsky M."/>
            <person name="Tulloss R.E."/>
            <person name="Uehling J."/>
            <person name="Grigoriev I.V."/>
            <person name="Vagvolgyi C."/>
            <person name="Papp T."/>
            <person name="Martin F.M."/>
            <person name="Miettinen O."/>
            <person name="Hibbett D.S."/>
            <person name="Nagy L.G."/>
        </authorList>
    </citation>
    <scope>NUCLEOTIDE SEQUENCE [LARGE SCALE GENOMIC DNA]</scope>
    <source>
        <strain evidence="9 10">CBS 962.96</strain>
    </source>
</reference>
<evidence type="ECO:0000313" key="10">
    <source>
        <dbReference type="Proteomes" id="UP000297245"/>
    </source>
</evidence>
<dbReference type="InterPro" id="IPR013083">
    <property type="entry name" value="Znf_RING/FYVE/PHD"/>
</dbReference>
<keyword evidence="5" id="KW-0175">Coiled coil</keyword>
<dbReference type="GO" id="GO:0016567">
    <property type="term" value="P:protein ubiquitination"/>
    <property type="evidence" value="ECO:0007669"/>
    <property type="project" value="InterPro"/>
</dbReference>
<keyword evidence="10" id="KW-1185">Reference proteome</keyword>
<dbReference type="PROSITE" id="PS50089">
    <property type="entry name" value="ZF_RING_2"/>
    <property type="match status" value="1"/>
</dbReference>
<evidence type="ECO:0000256" key="4">
    <source>
        <dbReference type="PROSITE-ProRule" id="PRU00207"/>
    </source>
</evidence>
<feature type="domain" description="RING-type" evidence="7">
    <location>
        <begin position="19"/>
        <end position="58"/>
    </location>
</feature>
<dbReference type="Gene3D" id="3.30.40.10">
    <property type="entry name" value="Zinc/RING finger domain, C3HC4 (zinc finger)"/>
    <property type="match status" value="2"/>
</dbReference>
<dbReference type="Proteomes" id="UP000297245">
    <property type="component" value="Unassembled WGS sequence"/>
</dbReference>
<dbReference type="Pfam" id="PF13923">
    <property type="entry name" value="zf-C3HC4_2"/>
    <property type="match status" value="1"/>
</dbReference>
<dbReference type="PANTHER" id="PTHR10131:SF94">
    <property type="entry name" value="TNF RECEPTOR-ASSOCIATED FACTOR 4"/>
    <property type="match status" value="1"/>
</dbReference>
<name>A0A4S8MJN8_DENBC</name>
<evidence type="ECO:0000256" key="5">
    <source>
        <dbReference type="SAM" id="Coils"/>
    </source>
</evidence>
<dbReference type="GO" id="GO:0008270">
    <property type="term" value="F:zinc ion binding"/>
    <property type="evidence" value="ECO:0007669"/>
    <property type="project" value="UniProtKB-KW"/>
</dbReference>
<dbReference type="PANTHER" id="PTHR10131">
    <property type="entry name" value="TNF RECEPTOR ASSOCIATED FACTOR"/>
    <property type="match status" value="1"/>
</dbReference>
<evidence type="ECO:0000313" key="9">
    <source>
        <dbReference type="EMBL" id="THV02404.1"/>
    </source>
</evidence>
<sequence length="488" mass="54921">MPSMANFNYVDGVNPNLLCCICRMPFNDPFTTQTCGHTFCRDCILQSLDHVYQCPIDRQALTADDLKPADSIIRSLVDELVVECTNQTCSHICQRQLLEQHLQSSCPYVEVPCPSRGCDQIMLRGEAVNHRCEYSLVTCDACDTEVEAAQLEDHRIQCYQQLTTCDLCGLQFQRSAKSSHQNSCPESPMQCPQQVNGCSWKGKRVALHSEHISSCPYQALSGFFSIFHERTQVLQDENTVLKRRVESLQTQIRTIEIQLQSASLALGPWFRNSNLGLSSPETSISDTLRSPDLPSHQRPRLQTVSSPRSVPEGDAFAAYFPPQEEIQSYERQQLSAMERPAPDRHLEHPVRSIHRNSWSLGQGWDALHTPASRTSKQVASAVAPLDFSCTLEGTLEGLRESIVALSTSMETLGRRNDIALTNETLRLNEELMSLKANIHGLRMQMHAMMMDNAQLTGRTDPLLFENSFPTVSTHRYHYMSNTQSATKL</sequence>
<dbReference type="InterPro" id="IPR017907">
    <property type="entry name" value="Znf_RING_CS"/>
</dbReference>
<organism evidence="9 10">
    <name type="scientific">Dendrothele bispora (strain CBS 962.96)</name>
    <dbReference type="NCBI Taxonomy" id="1314807"/>
    <lineage>
        <taxon>Eukaryota</taxon>
        <taxon>Fungi</taxon>
        <taxon>Dikarya</taxon>
        <taxon>Basidiomycota</taxon>
        <taxon>Agaricomycotina</taxon>
        <taxon>Agaricomycetes</taxon>
        <taxon>Agaricomycetidae</taxon>
        <taxon>Agaricales</taxon>
        <taxon>Agaricales incertae sedis</taxon>
        <taxon>Dendrothele</taxon>
    </lineage>
</organism>